<evidence type="ECO:0000313" key="3">
    <source>
        <dbReference type="Proteomes" id="UP001237642"/>
    </source>
</evidence>
<evidence type="ECO:0000313" key="2">
    <source>
        <dbReference type="EMBL" id="KAK1370508.1"/>
    </source>
</evidence>
<dbReference type="EMBL" id="JAUIZM010000008">
    <property type="protein sequence ID" value="KAK1370508.1"/>
    <property type="molecule type" value="Genomic_DNA"/>
</dbReference>
<keyword evidence="3" id="KW-1185">Reference proteome</keyword>
<reference evidence="2" key="2">
    <citation type="submission" date="2023-05" db="EMBL/GenBank/DDBJ databases">
        <authorList>
            <person name="Schelkunov M.I."/>
        </authorList>
    </citation>
    <scope>NUCLEOTIDE SEQUENCE</scope>
    <source>
        <strain evidence="2">Hsosn_3</strain>
        <tissue evidence="2">Leaf</tissue>
    </source>
</reference>
<dbReference type="Proteomes" id="UP001237642">
    <property type="component" value="Unassembled WGS sequence"/>
</dbReference>
<feature type="compositionally biased region" description="Basic and acidic residues" evidence="1">
    <location>
        <begin position="1"/>
        <end position="20"/>
    </location>
</feature>
<name>A0AAD8HPI8_9APIA</name>
<evidence type="ECO:0000256" key="1">
    <source>
        <dbReference type="SAM" id="MobiDB-lite"/>
    </source>
</evidence>
<reference evidence="2" key="1">
    <citation type="submission" date="2023-02" db="EMBL/GenBank/DDBJ databases">
        <title>Genome of toxic invasive species Heracleum sosnowskyi carries increased number of genes despite the absence of recent whole-genome duplications.</title>
        <authorList>
            <person name="Schelkunov M."/>
            <person name="Shtratnikova V."/>
            <person name="Makarenko M."/>
            <person name="Klepikova A."/>
            <person name="Omelchenko D."/>
            <person name="Novikova G."/>
            <person name="Obukhova E."/>
            <person name="Bogdanov V."/>
            <person name="Penin A."/>
            <person name="Logacheva M."/>
        </authorList>
    </citation>
    <scope>NUCLEOTIDE SEQUENCE</scope>
    <source>
        <strain evidence="2">Hsosn_3</strain>
        <tissue evidence="2">Leaf</tissue>
    </source>
</reference>
<protein>
    <submittedName>
        <fullName evidence="2">Uncharacterized protein</fullName>
    </submittedName>
</protein>
<sequence length="179" mass="20402">MEMDDKIDTRQREKDDNKDTHRAKKMKRQEEEISKSEDAANNMKQEEDIPKSQDGTNTVNFRDPECKEWYGIGLKLKDVRAHEASGGDSMSLYRKVMKDAGCSEFQIYEACCTPWCFVASLTPQEAQKMSDLDSVRGMERNRKLPLVTRHSVRLTSTWYVVASCCFGDCSLASTCSFAS</sequence>
<dbReference type="AlphaFoldDB" id="A0AAD8HPI8"/>
<accession>A0AAD8HPI8</accession>
<proteinExistence type="predicted"/>
<gene>
    <name evidence="2" type="ORF">POM88_036600</name>
</gene>
<organism evidence="2 3">
    <name type="scientific">Heracleum sosnowskyi</name>
    <dbReference type="NCBI Taxonomy" id="360622"/>
    <lineage>
        <taxon>Eukaryota</taxon>
        <taxon>Viridiplantae</taxon>
        <taxon>Streptophyta</taxon>
        <taxon>Embryophyta</taxon>
        <taxon>Tracheophyta</taxon>
        <taxon>Spermatophyta</taxon>
        <taxon>Magnoliopsida</taxon>
        <taxon>eudicotyledons</taxon>
        <taxon>Gunneridae</taxon>
        <taxon>Pentapetalae</taxon>
        <taxon>asterids</taxon>
        <taxon>campanulids</taxon>
        <taxon>Apiales</taxon>
        <taxon>Apiaceae</taxon>
        <taxon>Apioideae</taxon>
        <taxon>apioid superclade</taxon>
        <taxon>Tordylieae</taxon>
        <taxon>Tordyliinae</taxon>
        <taxon>Heracleum</taxon>
    </lineage>
</organism>
<feature type="region of interest" description="Disordered" evidence="1">
    <location>
        <begin position="1"/>
        <end position="60"/>
    </location>
</feature>
<comment type="caution">
    <text evidence="2">The sequence shown here is derived from an EMBL/GenBank/DDBJ whole genome shotgun (WGS) entry which is preliminary data.</text>
</comment>
<feature type="compositionally biased region" description="Basic and acidic residues" evidence="1">
    <location>
        <begin position="28"/>
        <end position="51"/>
    </location>
</feature>